<dbReference type="OrthoDB" id="170058at2157"/>
<gene>
    <name evidence="2" type="ORF">SAMN04487967_0901</name>
</gene>
<organism evidence="2 3">
    <name type="scientific">Natronorubrum sediminis</name>
    <dbReference type="NCBI Taxonomy" id="640943"/>
    <lineage>
        <taxon>Archaea</taxon>
        <taxon>Methanobacteriati</taxon>
        <taxon>Methanobacteriota</taxon>
        <taxon>Stenosarchaea group</taxon>
        <taxon>Halobacteria</taxon>
        <taxon>Halobacteriales</taxon>
        <taxon>Natrialbaceae</taxon>
        <taxon>Natronorubrum</taxon>
    </lineage>
</organism>
<dbReference type="AlphaFoldDB" id="A0A1H6FP23"/>
<feature type="transmembrane region" description="Helical" evidence="1">
    <location>
        <begin position="90"/>
        <end position="110"/>
    </location>
</feature>
<keyword evidence="1" id="KW-0472">Membrane</keyword>
<feature type="transmembrane region" description="Helical" evidence="1">
    <location>
        <begin position="192"/>
        <end position="208"/>
    </location>
</feature>
<feature type="transmembrane region" description="Helical" evidence="1">
    <location>
        <begin position="116"/>
        <end position="134"/>
    </location>
</feature>
<evidence type="ECO:0000256" key="1">
    <source>
        <dbReference type="SAM" id="Phobius"/>
    </source>
</evidence>
<dbReference type="Proteomes" id="UP000199112">
    <property type="component" value="Unassembled WGS sequence"/>
</dbReference>
<feature type="transmembrane region" description="Helical" evidence="1">
    <location>
        <begin position="50"/>
        <end position="70"/>
    </location>
</feature>
<evidence type="ECO:0008006" key="4">
    <source>
        <dbReference type="Google" id="ProtNLM"/>
    </source>
</evidence>
<feature type="transmembrane region" description="Helical" evidence="1">
    <location>
        <begin position="166"/>
        <end position="186"/>
    </location>
</feature>
<evidence type="ECO:0000313" key="3">
    <source>
        <dbReference type="Proteomes" id="UP000199112"/>
    </source>
</evidence>
<reference evidence="3" key="1">
    <citation type="submission" date="2016-10" db="EMBL/GenBank/DDBJ databases">
        <authorList>
            <person name="Varghese N."/>
            <person name="Submissions S."/>
        </authorList>
    </citation>
    <scope>NUCLEOTIDE SEQUENCE [LARGE SCALE GENOMIC DNA]</scope>
    <source>
        <strain evidence="3">CGMCC 1.8981</strain>
    </source>
</reference>
<keyword evidence="1" id="KW-1133">Transmembrane helix</keyword>
<dbReference type="RefSeq" id="WP_090505534.1">
    <property type="nucleotide sequence ID" value="NZ_FNWL01000001.1"/>
</dbReference>
<dbReference type="EMBL" id="FNWL01000001">
    <property type="protein sequence ID" value="SEH12651.1"/>
    <property type="molecule type" value="Genomic_DNA"/>
</dbReference>
<keyword evidence="1" id="KW-0812">Transmembrane</keyword>
<protein>
    <recommendedName>
        <fullName evidence="4">PH domain-containing protein</fullName>
    </recommendedName>
</protein>
<evidence type="ECO:0000313" key="2">
    <source>
        <dbReference type="EMBL" id="SEH12651.1"/>
    </source>
</evidence>
<name>A0A1H6FP23_9EURY</name>
<proteinExistence type="predicted"/>
<keyword evidence="3" id="KW-1185">Reference proteome</keyword>
<sequence length="302" mass="32562">MLSRERQSVPKPAGSDGIDLGFKVGIGFYLGLVVAGFATVGGIAADASTATLLATAPSTVTGVLLVTLVFGNRLEGVPERLGQNRLRRSLWYVPAMAFAGVPLGAWLGQISLSPQLVATAVGFAIITIAIAIGLSQMTRNRYIAAVTGEPTIEWTWQTTRFDGPGWSIAIAGSGVLFVLTGLQAAFSEGGSGARLLGYGSILLLLWVGQRREWGAFEQPEADSRWGGATLQAYDAGLVVDRFNSKLIPWDRIGTIELTDEELVIERNRWFDVRCDQEEIDDPEGVLEGVERVRSREIDAPRQ</sequence>
<feature type="transmembrane region" description="Helical" evidence="1">
    <location>
        <begin position="20"/>
        <end position="44"/>
    </location>
</feature>
<accession>A0A1H6FP23</accession>